<dbReference type="OrthoDB" id="9807210at2"/>
<evidence type="ECO:0000256" key="1">
    <source>
        <dbReference type="ARBA" id="ARBA00022801"/>
    </source>
</evidence>
<proteinExistence type="predicted"/>
<keyword evidence="4" id="KW-1185">Reference proteome</keyword>
<gene>
    <name evidence="3" type="ORF">CEE69_10540</name>
</gene>
<comment type="caution">
    <text evidence="3">The sequence shown here is derived from an EMBL/GenBank/DDBJ whole genome shotgun (WGS) entry which is preliminary data.</text>
</comment>
<evidence type="ECO:0000313" key="4">
    <source>
        <dbReference type="Proteomes" id="UP000225740"/>
    </source>
</evidence>
<dbReference type="Gene3D" id="2.30.40.10">
    <property type="entry name" value="Urease, subunit C, domain 1"/>
    <property type="match status" value="1"/>
</dbReference>
<feature type="domain" description="Amidohydrolase-related" evidence="2">
    <location>
        <begin position="43"/>
        <end position="366"/>
    </location>
</feature>
<dbReference type="Proteomes" id="UP000225740">
    <property type="component" value="Unassembled WGS sequence"/>
</dbReference>
<dbReference type="GO" id="GO:0016810">
    <property type="term" value="F:hydrolase activity, acting on carbon-nitrogen (but not peptide) bonds"/>
    <property type="evidence" value="ECO:0007669"/>
    <property type="project" value="InterPro"/>
</dbReference>
<dbReference type="InterPro" id="IPR011059">
    <property type="entry name" value="Metal-dep_hydrolase_composite"/>
</dbReference>
<reference evidence="3 4" key="1">
    <citation type="submission" date="2017-06" db="EMBL/GenBank/DDBJ databases">
        <title>Description of Rhodopirellula bahusiensis sp. nov.</title>
        <authorList>
            <person name="Kizina J."/>
            <person name="Harder J."/>
        </authorList>
    </citation>
    <scope>NUCLEOTIDE SEQUENCE [LARGE SCALE GENOMIC DNA]</scope>
    <source>
        <strain evidence="3 4">SWK21</strain>
    </source>
</reference>
<protein>
    <submittedName>
        <fullName evidence="3">Chlorohydrolase</fullName>
    </submittedName>
</protein>
<dbReference type="Gene3D" id="3.20.20.140">
    <property type="entry name" value="Metal-dependent hydrolases"/>
    <property type="match status" value="1"/>
</dbReference>
<dbReference type="Pfam" id="PF01979">
    <property type="entry name" value="Amidohydro_1"/>
    <property type="match status" value="1"/>
</dbReference>
<dbReference type="EMBL" id="NIZW01000007">
    <property type="protein sequence ID" value="PHQ35541.1"/>
    <property type="molecule type" value="Genomic_DNA"/>
</dbReference>
<dbReference type="InterPro" id="IPR006680">
    <property type="entry name" value="Amidohydro-rel"/>
</dbReference>
<name>A0A2G1W949_9BACT</name>
<dbReference type="SUPFAM" id="SSF51556">
    <property type="entry name" value="Metallo-dependent hydrolases"/>
    <property type="match status" value="1"/>
</dbReference>
<evidence type="ECO:0000259" key="2">
    <source>
        <dbReference type="Pfam" id="PF01979"/>
    </source>
</evidence>
<dbReference type="PANTHER" id="PTHR43794">
    <property type="entry name" value="AMINOHYDROLASE SSNA-RELATED"/>
    <property type="match status" value="1"/>
</dbReference>
<dbReference type="AlphaFoldDB" id="A0A2G1W949"/>
<evidence type="ECO:0000313" key="3">
    <source>
        <dbReference type="EMBL" id="PHQ35541.1"/>
    </source>
</evidence>
<sequence length="391" mass="42062">MPIDGDPIPNGMMAVDSGIVTSIGSFQDSQVEGDLVDLGDVAMIPGLVNAHTHLEFSDLTNPVGHPGMELADWIREVIKTRGMVDTATRQQHILKGHAEAIASGTQLIADIVTTPLTAIPSNTIAFAEVLGLSRERGDERMTQAELHLRNAAAKDLPDDSAAISPHAPYSTPLPLIERCVQHAKQYKTTLAMHVAESPAERELLSQGSGPFAESLRALGLPVEKYFPWPAASPLIQLIDTLAKAPRALIVHANDLNETEIQHVATKRNCSVVFCPRTHHFFQHSEHPVAKLQAAGINVALGTDSRASNPDLNLWREVQFLLNHRQELAPASVLEMATLNGAHALGRSATDGSLKVGMPANFITVATKADRADQLWSDFSSSSSTARPAPQS</sequence>
<dbReference type="InterPro" id="IPR050287">
    <property type="entry name" value="MTA/SAH_deaminase"/>
</dbReference>
<dbReference type="SUPFAM" id="SSF51338">
    <property type="entry name" value="Composite domain of metallo-dependent hydrolases"/>
    <property type="match status" value="1"/>
</dbReference>
<dbReference type="PANTHER" id="PTHR43794:SF11">
    <property type="entry name" value="AMIDOHYDROLASE-RELATED DOMAIN-CONTAINING PROTEIN"/>
    <property type="match status" value="1"/>
</dbReference>
<keyword evidence="1 3" id="KW-0378">Hydrolase</keyword>
<accession>A0A2G1W949</accession>
<dbReference type="InterPro" id="IPR032466">
    <property type="entry name" value="Metal_Hydrolase"/>
</dbReference>
<organism evidence="3 4">
    <name type="scientific">Rhodopirellula bahusiensis</name>
    <dbReference type="NCBI Taxonomy" id="2014065"/>
    <lineage>
        <taxon>Bacteria</taxon>
        <taxon>Pseudomonadati</taxon>
        <taxon>Planctomycetota</taxon>
        <taxon>Planctomycetia</taxon>
        <taxon>Pirellulales</taxon>
        <taxon>Pirellulaceae</taxon>
        <taxon>Rhodopirellula</taxon>
    </lineage>
</organism>